<organism evidence="10 11">
    <name type="scientific">Asparagus officinalis</name>
    <name type="common">Garden asparagus</name>
    <dbReference type="NCBI Taxonomy" id="4686"/>
    <lineage>
        <taxon>Eukaryota</taxon>
        <taxon>Viridiplantae</taxon>
        <taxon>Streptophyta</taxon>
        <taxon>Embryophyta</taxon>
        <taxon>Tracheophyta</taxon>
        <taxon>Spermatophyta</taxon>
        <taxon>Magnoliopsida</taxon>
        <taxon>Liliopsida</taxon>
        <taxon>Asparagales</taxon>
        <taxon>Asparagaceae</taxon>
        <taxon>Asparagoideae</taxon>
        <taxon>Asparagus</taxon>
    </lineage>
</organism>
<keyword evidence="4" id="KW-0256">Endoplasmic reticulum</keyword>
<keyword evidence="3" id="KW-0378">Hydrolase</keyword>
<feature type="transmembrane region" description="Helical" evidence="8">
    <location>
        <begin position="133"/>
        <end position="156"/>
    </location>
</feature>
<gene>
    <name evidence="10" type="ORF">A4U43_C07F14850</name>
</gene>
<evidence type="ECO:0000256" key="2">
    <source>
        <dbReference type="ARBA" id="ARBA00022692"/>
    </source>
</evidence>
<dbReference type="Gene3D" id="1.20.144.10">
    <property type="entry name" value="Phosphatidic acid phosphatase type 2/haloperoxidase"/>
    <property type="match status" value="1"/>
</dbReference>
<dbReference type="GO" id="GO:0005789">
    <property type="term" value="C:endoplasmic reticulum membrane"/>
    <property type="evidence" value="ECO:0007669"/>
    <property type="project" value="UniProtKB-SubCell"/>
</dbReference>
<accession>A0A5P1EH73</accession>
<keyword evidence="5 8" id="KW-1133">Transmembrane helix</keyword>
<evidence type="ECO:0000256" key="5">
    <source>
        <dbReference type="ARBA" id="ARBA00022989"/>
    </source>
</evidence>
<feature type="non-terminal residue" evidence="10">
    <location>
        <position position="233"/>
    </location>
</feature>
<evidence type="ECO:0000313" key="10">
    <source>
        <dbReference type="EMBL" id="ONK63410.1"/>
    </source>
</evidence>
<dbReference type="EMBL" id="CM007387">
    <property type="protein sequence ID" value="ONK63410.1"/>
    <property type="molecule type" value="Genomic_DNA"/>
</dbReference>
<dbReference type="Gramene" id="ONK63410">
    <property type="protein sequence ID" value="ONK63410"/>
    <property type="gene ID" value="A4U43_C07F14850"/>
</dbReference>
<dbReference type="SUPFAM" id="SSF48317">
    <property type="entry name" value="Acid phosphatase/Vanadium-dependent haloperoxidase"/>
    <property type="match status" value="1"/>
</dbReference>
<keyword evidence="6 8" id="KW-0472">Membrane</keyword>
<dbReference type="OMA" id="YPRNCIR"/>
<feature type="transmembrane region" description="Helical" evidence="8">
    <location>
        <begin position="107"/>
        <end position="126"/>
    </location>
</feature>
<protein>
    <recommendedName>
        <fullName evidence="9">Phosphatidic acid phosphatase type 2/haloperoxidase domain-containing protein</fullName>
    </recommendedName>
</protein>
<feature type="domain" description="Phosphatidic acid phosphatase type 2/haloperoxidase" evidence="9">
    <location>
        <begin position="4"/>
        <end position="124"/>
    </location>
</feature>
<keyword evidence="11" id="KW-1185">Reference proteome</keyword>
<evidence type="ECO:0000313" key="11">
    <source>
        <dbReference type="Proteomes" id="UP000243459"/>
    </source>
</evidence>
<reference evidence="11" key="1">
    <citation type="journal article" date="2017" name="Nat. Commun.">
        <title>The asparagus genome sheds light on the origin and evolution of a young Y chromosome.</title>
        <authorList>
            <person name="Harkess A."/>
            <person name="Zhou J."/>
            <person name="Xu C."/>
            <person name="Bowers J.E."/>
            <person name="Van der Hulst R."/>
            <person name="Ayyampalayam S."/>
            <person name="Mercati F."/>
            <person name="Riccardi P."/>
            <person name="McKain M.R."/>
            <person name="Kakrana A."/>
            <person name="Tang H."/>
            <person name="Ray J."/>
            <person name="Groenendijk J."/>
            <person name="Arikit S."/>
            <person name="Mathioni S.M."/>
            <person name="Nakano M."/>
            <person name="Shan H."/>
            <person name="Telgmann-Rauber A."/>
            <person name="Kanno A."/>
            <person name="Yue Z."/>
            <person name="Chen H."/>
            <person name="Li W."/>
            <person name="Chen Y."/>
            <person name="Xu X."/>
            <person name="Zhang Y."/>
            <person name="Luo S."/>
            <person name="Chen H."/>
            <person name="Gao J."/>
            <person name="Mao Z."/>
            <person name="Pires J.C."/>
            <person name="Luo M."/>
            <person name="Kudrna D."/>
            <person name="Wing R.A."/>
            <person name="Meyers B.C."/>
            <person name="Yi K."/>
            <person name="Kong H."/>
            <person name="Lavrijsen P."/>
            <person name="Sunseri F."/>
            <person name="Falavigna A."/>
            <person name="Ye Y."/>
            <person name="Leebens-Mack J.H."/>
            <person name="Chen G."/>
        </authorList>
    </citation>
    <scope>NUCLEOTIDE SEQUENCE [LARGE SCALE GENOMIC DNA]</scope>
    <source>
        <strain evidence="11">cv. DH0086</strain>
    </source>
</reference>
<evidence type="ECO:0000256" key="3">
    <source>
        <dbReference type="ARBA" id="ARBA00022801"/>
    </source>
</evidence>
<evidence type="ECO:0000256" key="1">
    <source>
        <dbReference type="ARBA" id="ARBA00004477"/>
    </source>
</evidence>
<comment type="subcellular location">
    <subcellularLocation>
        <location evidence="1">Endoplasmic reticulum membrane</location>
        <topology evidence="1">Multi-pass membrane protein</topology>
    </subcellularLocation>
</comment>
<evidence type="ECO:0000259" key="9">
    <source>
        <dbReference type="SMART" id="SM00014"/>
    </source>
</evidence>
<dbReference type="InterPro" id="IPR000326">
    <property type="entry name" value="PAP2/HPO"/>
</dbReference>
<evidence type="ECO:0000256" key="8">
    <source>
        <dbReference type="SAM" id="Phobius"/>
    </source>
</evidence>
<dbReference type="SMART" id="SM00014">
    <property type="entry name" value="acidPPc"/>
    <property type="match status" value="1"/>
</dbReference>
<dbReference type="GO" id="GO:0042392">
    <property type="term" value="F:sphingosine-1-phosphate phosphatase activity"/>
    <property type="evidence" value="ECO:0007669"/>
    <property type="project" value="TreeGrafter"/>
</dbReference>
<dbReference type="Proteomes" id="UP000243459">
    <property type="component" value="Chromosome 7"/>
</dbReference>
<evidence type="ECO:0000256" key="6">
    <source>
        <dbReference type="ARBA" id="ARBA00023136"/>
    </source>
</evidence>
<sequence>MQRVQPVPYHLQTWIYFADLVSAPRPSCPSLRRVTATDDEKENAMEYGLPLSHALNTVCLSEYLLYYFLTCGAERDNITILVGFVLVFTKVMLIAIARMYLGMHSLLDVMAGISFGVVILAFWIKVHGYVDDFVINGQNVTSFMAILSLLLCFAYPTPEVPTPSFDYHAAFTGVAFGIVSGVQQTYHHFHHENIPQIFSPQLPITFLIGRVLIGIPTILIVKFCSKAIAKWLF</sequence>
<dbReference type="GO" id="GO:0090332">
    <property type="term" value="P:stomatal closure"/>
    <property type="evidence" value="ECO:0007669"/>
    <property type="project" value="EnsemblPlants"/>
</dbReference>
<dbReference type="InterPro" id="IPR036938">
    <property type="entry name" value="PAP2/HPO_sf"/>
</dbReference>
<name>A0A5P1EH73_ASPOF</name>
<proteinExistence type="inferred from homology"/>
<dbReference type="PANTHER" id="PTHR14969">
    <property type="entry name" value="SPHINGOSINE-1-PHOSPHATE PHOSPHOHYDROLASE"/>
    <property type="match status" value="1"/>
</dbReference>
<comment type="similarity">
    <text evidence="7">Belongs to the type 2 lipid phosphate phosphatase family.</text>
</comment>
<feature type="transmembrane region" description="Helical" evidence="8">
    <location>
        <begin position="204"/>
        <end position="224"/>
    </location>
</feature>
<feature type="transmembrane region" description="Helical" evidence="8">
    <location>
        <begin position="81"/>
        <end position="101"/>
    </location>
</feature>
<dbReference type="GO" id="GO:0008117">
    <property type="term" value="F:sphinganine-1-phosphate aldolase activity"/>
    <property type="evidence" value="ECO:0007669"/>
    <property type="project" value="EnsemblPlants"/>
</dbReference>
<keyword evidence="2 8" id="KW-0812">Transmembrane</keyword>
<dbReference type="Pfam" id="PF01569">
    <property type="entry name" value="PAP2"/>
    <property type="match status" value="1"/>
</dbReference>
<dbReference type="GO" id="GO:0009737">
    <property type="term" value="P:response to abscisic acid"/>
    <property type="evidence" value="ECO:0007669"/>
    <property type="project" value="EnsemblPlants"/>
</dbReference>
<evidence type="ECO:0000256" key="4">
    <source>
        <dbReference type="ARBA" id="ARBA00022824"/>
    </source>
</evidence>
<dbReference type="GO" id="GO:0006665">
    <property type="term" value="P:sphingolipid metabolic process"/>
    <property type="evidence" value="ECO:0007669"/>
    <property type="project" value="EnsemblPlants"/>
</dbReference>
<evidence type="ECO:0000256" key="7">
    <source>
        <dbReference type="ARBA" id="ARBA00038324"/>
    </source>
</evidence>
<dbReference type="PANTHER" id="PTHR14969:SF28">
    <property type="entry name" value="DIHYDROSPHINGOSINE 1-PHOSPHATE PHOSPHATASE LCB3-RELATED"/>
    <property type="match status" value="1"/>
</dbReference>
<dbReference type="AlphaFoldDB" id="A0A5P1EH73"/>